<reference evidence="6 7" key="1">
    <citation type="submission" date="2018-06" db="EMBL/GenBank/DDBJ databases">
        <title>Pseudomonas diversity within urban Lake Michigan freshwaters.</title>
        <authorList>
            <person name="Batrich M."/>
            <person name="Hatzopoulos T."/>
            <person name="Putonti C."/>
        </authorList>
    </citation>
    <scope>NUCLEOTIDE SEQUENCE [LARGE SCALE GENOMIC DNA]</scope>
    <source>
        <strain evidence="6 7">MB-090714</strain>
    </source>
</reference>
<dbReference type="Gene3D" id="1.20.120.550">
    <property type="entry name" value="Membrane associated eicosanoid/glutathione metabolism-like domain"/>
    <property type="match status" value="1"/>
</dbReference>
<protein>
    <submittedName>
        <fullName evidence="6">MAPEG family protein</fullName>
    </submittedName>
</protein>
<evidence type="ECO:0000256" key="2">
    <source>
        <dbReference type="ARBA" id="ARBA00022692"/>
    </source>
</evidence>
<keyword evidence="3 5" id="KW-1133">Transmembrane helix</keyword>
<evidence type="ECO:0000256" key="1">
    <source>
        <dbReference type="ARBA" id="ARBA00004370"/>
    </source>
</evidence>
<evidence type="ECO:0000256" key="4">
    <source>
        <dbReference type="ARBA" id="ARBA00023136"/>
    </source>
</evidence>
<feature type="transmembrane region" description="Helical" evidence="5">
    <location>
        <begin position="115"/>
        <end position="134"/>
    </location>
</feature>
<dbReference type="Pfam" id="PF01124">
    <property type="entry name" value="MAPEG"/>
    <property type="match status" value="1"/>
</dbReference>
<evidence type="ECO:0000313" key="7">
    <source>
        <dbReference type="Proteomes" id="UP000248146"/>
    </source>
</evidence>
<dbReference type="OrthoDB" id="343936at2"/>
<keyword evidence="2 5" id="KW-0812">Transmembrane</keyword>
<evidence type="ECO:0000313" key="6">
    <source>
        <dbReference type="EMBL" id="PYC24693.1"/>
    </source>
</evidence>
<comment type="subcellular location">
    <subcellularLocation>
        <location evidence="1">Membrane</location>
    </subcellularLocation>
</comment>
<dbReference type="RefSeq" id="WP_110682630.1">
    <property type="nucleotide sequence ID" value="NZ_QJRX01000005.1"/>
</dbReference>
<dbReference type="InterPro" id="IPR001129">
    <property type="entry name" value="Membr-assoc_MAPEG"/>
</dbReference>
<organism evidence="6 7">
    <name type="scientific">Aquipseudomonas alcaligenes</name>
    <name type="common">Pseudomonas alcaligenes</name>
    <dbReference type="NCBI Taxonomy" id="43263"/>
    <lineage>
        <taxon>Bacteria</taxon>
        <taxon>Pseudomonadati</taxon>
        <taxon>Pseudomonadota</taxon>
        <taxon>Gammaproteobacteria</taxon>
        <taxon>Pseudomonadales</taxon>
        <taxon>Pseudomonadaceae</taxon>
        <taxon>Aquipseudomonas</taxon>
    </lineage>
</organism>
<dbReference type="GO" id="GO:0016020">
    <property type="term" value="C:membrane"/>
    <property type="evidence" value="ECO:0007669"/>
    <property type="project" value="UniProtKB-SubCell"/>
</dbReference>
<keyword evidence="4 5" id="KW-0472">Membrane</keyword>
<dbReference type="SUPFAM" id="SSF161084">
    <property type="entry name" value="MAPEG domain-like"/>
    <property type="match status" value="1"/>
</dbReference>
<gene>
    <name evidence="6" type="ORF">DMO17_11540</name>
</gene>
<proteinExistence type="predicted"/>
<accession>A0A2V4LEP0</accession>
<dbReference type="Proteomes" id="UP000248146">
    <property type="component" value="Unassembled WGS sequence"/>
</dbReference>
<dbReference type="InterPro" id="IPR023352">
    <property type="entry name" value="MAPEG-like_dom_sf"/>
</dbReference>
<name>A0A2V4LEP0_AQUAC</name>
<evidence type="ECO:0000256" key="5">
    <source>
        <dbReference type="SAM" id="Phobius"/>
    </source>
</evidence>
<dbReference type="EMBL" id="QJRX01000005">
    <property type="protein sequence ID" value="PYC24693.1"/>
    <property type="molecule type" value="Genomic_DNA"/>
</dbReference>
<comment type="caution">
    <text evidence="6">The sequence shown here is derived from an EMBL/GenBank/DDBJ whole genome shotgun (WGS) entry which is preliminary data.</text>
</comment>
<sequence length="135" mass="14124">MSPSLLALLGFITWTLLLLLLMEAIRSQLVLSGKVAANGFNPENSNLSPFMQRLARAHANCLEGLPVFGGLLLLAVVAGQAEVTDPLAYGLLAARIVQSVIHLASLSAAAVTARFAAFGVQLGIALYWAVALLLA</sequence>
<evidence type="ECO:0000256" key="3">
    <source>
        <dbReference type="ARBA" id="ARBA00022989"/>
    </source>
</evidence>
<dbReference type="AlphaFoldDB" id="A0A2V4LEP0"/>
<feature type="transmembrane region" description="Helical" evidence="5">
    <location>
        <begin position="56"/>
        <end position="77"/>
    </location>
</feature>